<gene>
    <name evidence="2" type="ORF">HYFRA_00001399</name>
</gene>
<evidence type="ECO:0000313" key="3">
    <source>
        <dbReference type="Proteomes" id="UP000696280"/>
    </source>
</evidence>
<comment type="caution">
    <text evidence="2">The sequence shown here is derived from an EMBL/GenBank/DDBJ whole genome shotgun (WGS) entry which is preliminary data.</text>
</comment>
<evidence type="ECO:0000256" key="1">
    <source>
        <dbReference type="SAM" id="MobiDB-lite"/>
    </source>
</evidence>
<keyword evidence="3" id="KW-1185">Reference proteome</keyword>
<feature type="region of interest" description="Disordered" evidence="1">
    <location>
        <begin position="1"/>
        <end position="26"/>
    </location>
</feature>
<dbReference type="Proteomes" id="UP000696280">
    <property type="component" value="Unassembled WGS sequence"/>
</dbReference>
<sequence length="330" mass="36646">MRERDRRNQRRQNNGPGPPNKSYPPGTIQYRLQHAVDESAAVPLHPSSYQFETPDSSLRLELFTELHTHGFKNGIFAQTTIDTSPEETLKLLLDSPALTEVEKNNVLRFREEYLDGMGEENICGYILSLHRLLKMFRRDAFLRNVISEIPATEVTVRREDKLPTILRIDEFGEVTFVGIGDMSIPKAFEGYMREWRVSHDVPPCETGCDIEGSTEPTQTPRSPQTGKSIEALQRMGIRVGGFGSEPATPEVINGNGGAHINVGGPVTVIEGAGSGNGETPTGNGALQPVDLTIEKDTEDGDEALRLNQFSQLDKEDEAFVDRESDSDYQD</sequence>
<reference evidence="2" key="1">
    <citation type="submission" date="2021-07" db="EMBL/GenBank/DDBJ databases">
        <authorList>
            <person name="Durling M."/>
        </authorList>
    </citation>
    <scope>NUCLEOTIDE SEQUENCE</scope>
</reference>
<dbReference type="OrthoDB" id="10336189at2759"/>
<proteinExistence type="predicted"/>
<accession>A0A9N9L3C6</accession>
<protein>
    <submittedName>
        <fullName evidence="2">Uncharacterized protein</fullName>
    </submittedName>
</protein>
<dbReference type="EMBL" id="CAJVRL010000092">
    <property type="protein sequence ID" value="CAG8959500.1"/>
    <property type="molecule type" value="Genomic_DNA"/>
</dbReference>
<evidence type="ECO:0000313" key="2">
    <source>
        <dbReference type="EMBL" id="CAG8959500.1"/>
    </source>
</evidence>
<dbReference type="AlphaFoldDB" id="A0A9N9L3C6"/>
<name>A0A9N9L3C6_9HELO</name>
<organism evidence="2 3">
    <name type="scientific">Hymenoscyphus fraxineus</name>
    <dbReference type="NCBI Taxonomy" id="746836"/>
    <lineage>
        <taxon>Eukaryota</taxon>
        <taxon>Fungi</taxon>
        <taxon>Dikarya</taxon>
        <taxon>Ascomycota</taxon>
        <taxon>Pezizomycotina</taxon>
        <taxon>Leotiomycetes</taxon>
        <taxon>Helotiales</taxon>
        <taxon>Helotiaceae</taxon>
        <taxon>Hymenoscyphus</taxon>
    </lineage>
</organism>